<keyword evidence="1" id="KW-0472">Membrane</keyword>
<evidence type="ECO:0000256" key="1">
    <source>
        <dbReference type="SAM" id="Phobius"/>
    </source>
</evidence>
<dbReference type="EMBL" id="FSRC01000001">
    <property type="protein sequence ID" value="SIN73578.1"/>
    <property type="molecule type" value="Genomic_DNA"/>
</dbReference>
<dbReference type="Proteomes" id="UP000185221">
    <property type="component" value="Unassembled WGS sequence"/>
</dbReference>
<evidence type="ECO:0000313" key="3">
    <source>
        <dbReference type="Proteomes" id="UP000185221"/>
    </source>
</evidence>
<feature type="transmembrane region" description="Helical" evidence="1">
    <location>
        <begin position="49"/>
        <end position="67"/>
    </location>
</feature>
<feature type="transmembrane region" description="Helical" evidence="1">
    <location>
        <begin position="97"/>
        <end position="113"/>
    </location>
</feature>
<keyword evidence="1" id="KW-1133">Transmembrane helix</keyword>
<sequence>MAEQKSGIDKILIRILLWIPSLLIVLFYIPNGLDKLINHDQTGKIVESSTVMIFTGIFILIGVALFLYRKTILIGTSMLVLYMTFTVLIHMYKGKPAEIAILIVLATVFSSFIREPKLFQEKAPEQRNK</sequence>
<feature type="transmembrane region" description="Helical" evidence="1">
    <location>
        <begin position="12"/>
        <end position="29"/>
    </location>
</feature>
<reference evidence="3" key="1">
    <citation type="submission" date="2016-11" db="EMBL/GenBank/DDBJ databases">
        <authorList>
            <person name="Varghese N."/>
            <person name="Submissions S."/>
        </authorList>
    </citation>
    <scope>NUCLEOTIDE SEQUENCE [LARGE SCALE GENOMIC DNA]</scope>
    <source>
        <strain evidence="3">DSM 15292</strain>
    </source>
</reference>
<feature type="transmembrane region" description="Helical" evidence="1">
    <location>
        <begin position="72"/>
        <end position="91"/>
    </location>
</feature>
<evidence type="ECO:0008006" key="4">
    <source>
        <dbReference type="Google" id="ProtNLM"/>
    </source>
</evidence>
<dbReference type="RefSeq" id="WP_200800385.1">
    <property type="nucleotide sequence ID" value="NZ_FSRC01000001.1"/>
</dbReference>
<protein>
    <recommendedName>
        <fullName evidence="4">DoxX-like family protein</fullName>
    </recommendedName>
</protein>
<keyword evidence="3" id="KW-1185">Reference proteome</keyword>
<evidence type="ECO:0000313" key="2">
    <source>
        <dbReference type="EMBL" id="SIN73578.1"/>
    </source>
</evidence>
<gene>
    <name evidence="2" type="ORF">SAMN05444394_1323</name>
</gene>
<accession>A0A1N6DRZ8</accession>
<organism evidence="2 3">
    <name type="scientific">Algoriphagus halophilus</name>
    <dbReference type="NCBI Taxonomy" id="226505"/>
    <lineage>
        <taxon>Bacteria</taxon>
        <taxon>Pseudomonadati</taxon>
        <taxon>Bacteroidota</taxon>
        <taxon>Cytophagia</taxon>
        <taxon>Cytophagales</taxon>
        <taxon>Cyclobacteriaceae</taxon>
        <taxon>Algoriphagus</taxon>
    </lineage>
</organism>
<dbReference type="AlphaFoldDB" id="A0A1N6DRZ8"/>
<keyword evidence="1" id="KW-0812">Transmembrane</keyword>
<proteinExistence type="predicted"/>
<name>A0A1N6DRZ8_9BACT</name>